<evidence type="ECO:0000256" key="1">
    <source>
        <dbReference type="ARBA" id="ARBA00022741"/>
    </source>
</evidence>
<evidence type="ECO:0000313" key="4">
    <source>
        <dbReference type="Proteomes" id="UP000019132"/>
    </source>
</evidence>
<dbReference type="GO" id="GO:0005525">
    <property type="term" value="F:GTP binding"/>
    <property type="evidence" value="ECO:0007669"/>
    <property type="project" value="UniProtKB-KW"/>
</dbReference>
<dbReference type="EnsemblProtists" id="PYU1_T002662">
    <property type="protein sequence ID" value="PYU1_T002662"/>
    <property type="gene ID" value="PYU1_G002659"/>
</dbReference>
<dbReference type="EMBL" id="GL376628">
    <property type="status" value="NOT_ANNOTATED_CDS"/>
    <property type="molecule type" value="Genomic_DNA"/>
</dbReference>
<reference evidence="3" key="3">
    <citation type="submission" date="2015-02" db="UniProtKB">
        <authorList>
            <consortium name="EnsemblProtists"/>
        </authorList>
    </citation>
    <scope>IDENTIFICATION</scope>
    <source>
        <strain evidence="3">DAOM BR144</strain>
    </source>
</reference>
<reference evidence="4" key="2">
    <citation type="submission" date="2010-04" db="EMBL/GenBank/DDBJ databases">
        <authorList>
            <person name="Buell R."/>
            <person name="Hamilton J."/>
            <person name="Hostetler J."/>
        </authorList>
    </citation>
    <scope>NUCLEOTIDE SEQUENCE [LARGE SCALE GENOMIC DNA]</scope>
    <source>
        <strain evidence="4">DAOM:BR144</strain>
    </source>
</reference>
<dbReference type="AlphaFoldDB" id="K3WCH1"/>
<organism evidence="3 4">
    <name type="scientific">Globisporangium ultimum (strain ATCC 200006 / CBS 805.95 / DAOM BR144)</name>
    <name type="common">Pythium ultimum</name>
    <dbReference type="NCBI Taxonomy" id="431595"/>
    <lineage>
        <taxon>Eukaryota</taxon>
        <taxon>Sar</taxon>
        <taxon>Stramenopiles</taxon>
        <taxon>Oomycota</taxon>
        <taxon>Peronosporomycetes</taxon>
        <taxon>Pythiales</taxon>
        <taxon>Pythiaceae</taxon>
        <taxon>Globisporangium</taxon>
    </lineage>
</organism>
<dbReference type="InterPro" id="IPR008280">
    <property type="entry name" value="Tub_FtsZ_C"/>
</dbReference>
<dbReference type="VEuPathDB" id="FungiDB:PYU1_G002659"/>
<proteinExistence type="predicted"/>
<evidence type="ECO:0000313" key="3">
    <source>
        <dbReference type="EnsemblProtists" id="PYU1_T002662"/>
    </source>
</evidence>
<dbReference type="Proteomes" id="UP000019132">
    <property type="component" value="Unassembled WGS sequence"/>
</dbReference>
<dbReference type="InParanoid" id="K3WCH1"/>
<protein>
    <submittedName>
        <fullName evidence="3">Uncharacterized protein</fullName>
    </submittedName>
</protein>
<sequence length="53" mass="6108">MYSQWNARPFSYYTSKRSFNSYDKTATLISNSKAMIPTLASTVEKAYQMFSHG</sequence>
<evidence type="ECO:0000256" key="2">
    <source>
        <dbReference type="ARBA" id="ARBA00023134"/>
    </source>
</evidence>
<dbReference type="SUPFAM" id="SSF55307">
    <property type="entry name" value="Tubulin C-terminal domain-like"/>
    <property type="match status" value="1"/>
</dbReference>
<dbReference type="STRING" id="431595.K3WCH1"/>
<keyword evidence="2" id="KW-0342">GTP-binding</keyword>
<keyword evidence="4" id="KW-1185">Reference proteome</keyword>
<accession>K3WCH1</accession>
<dbReference type="HOGENOM" id="CLU_3075106_0_0_1"/>
<reference evidence="4" key="1">
    <citation type="journal article" date="2010" name="Genome Biol.">
        <title>Genome sequence of the necrotrophic plant pathogen Pythium ultimum reveals original pathogenicity mechanisms and effector repertoire.</title>
        <authorList>
            <person name="Levesque C.A."/>
            <person name="Brouwer H."/>
            <person name="Cano L."/>
            <person name="Hamilton J.P."/>
            <person name="Holt C."/>
            <person name="Huitema E."/>
            <person name="Raffaele S."/>
            <person name="Robideau G.P."/>
            <person name="Thines M."/>
            <person name="Win J."/>
            <person name="Zerillo M.M."/>
            <person name="Beakes G.W."/>
            <person name="Boore J.L."/>
            <person name="Busam D."/>
            <person name="Dumas B."/>
            <person name="Ferriera S."/>
            <person name="Fuerstenberg S.I."/>
            <person name="Gachon C.M."/>
            <person name="Gaulin E."/>
            <person name="Govers F."/>
            <person name="Grenville-Briggs L."/>
            <person name="Horner N."/>
            <person name="Hostetler J."/>
            <person name="Jiang R.H."/>
            <person name="Johnson J."/>
            <person name="Krajaejun T."/>
            <person name="Lin H."/>
            <person name="Meijer H.J."/>
            <person name="Moore B."/>
            <person name="Morris P."/>
            <person name="Phuntmart V."/>
            <person name="Puiu D."/>
            <person name="Shetty J."/>
            <person name="Stajich J.E."/>
            <person name="Tripathy S."/>
            <person name="Wawra S."/>
            <person name="van West P."/>
            <person name="Whitty B.R."/>
            <person name="Coutinho P.M."/>
            <person name="Henrissat B."/>
            <person name="Martin F."/>
            <person name="Thomas P.D."/>
            <person name="Tyler B.M."/>
            <person name="De Vries R.P."/>
            <person name="Kamoun S."/>
            <person name="Yandell M."/>
            <person name="Tisserat N."/>
            <person name="Buell C.R."/>
        </authorList>
    </citation>
    <scope>NUCLEOTIDE SEQUENCE</scope>
    <source>
        <strain evidence="4">DAOM:BR144</strain>
    </source>
</reference>
<name>K3WCH1_GLOUD</name>
<keyword evidence="1" id="KW-0547">Nucleotide-binding</keyword>